<feature type="domain" description="Gamma-butyrobetaine hydroxylase-like N-terminal" evidence="4">
    <location>
        <begin position="32"/>
        <end position="108"/>
    </location>
</feature>
<accession>A0A7E4VS03</accession>
<dbReference type="Gene3D" id="3.60.130.10">
    <property type="entry name" value="Clavaminate synthase-like"/>
    <property type="match status" value="1"/>
</dbReference>
<reference evidence="6" key="2">
    <citation type="submission" date="2020-10" db="UniProtKB">
        <authorList>
            <consortium name="WormBaseParasite"/>
        </authorList>
    </citation>
    <scope>IDENTIFICATION</scope>
</reference>
<dbReference type="WBParaSite" id="Pan_g23883.t1">
    <property type="protein sequence ID" value="Pan_g23883.t1"/>
    <property type="gene ID" value="Pan_g23883"/>
</dbReference>
<evidence type="ECO:0000256" key="2">
    <source>
        <dbReference type="ARBA" id="ARBA00023002"/>
    </source>
</evidence>
<dbReference type="Gene3D" id="3.30.2020.30">
    <property type="match status" value="1"/>
</dbReference>
<dbReference type="InterPro" id="IPR010376">
    <property type="entry name" value="GBBH-like_N"/>
</dbReference>
<organism evidence="5 6">
    <name type="scientific">Panagrellus redivivus</name>
    <name type="common">Microworm</name>
    <dbReference type="NCBI Taxonomy" id="6233"/>
    <lineage>
        <taxon>Eukaryota</taxon>
        <taxon>Metazoa</taxon>
        <taxon>Ecdysozoa</taxon>
        <taxon>Nematoda</taxon>
        <taxon>Chromadorea</taxon>
        <taxon>Rhabditida</taxon>
        <taxon>Tylenchina</taxon>
        <taxon>Panagrolaimomorpha</taxon>
        <taxon>Panagrolaimoidea</taxon>
        <taxon>Panagrolaimidae</taxon>
        <taxon>Panagrellus</taxon>
    </lineage>
</organism>
<dbReference type="GO" id="GO:0016491">
    <property type="term" value="F:oxidoreductase activity"/>
    <property type="evidence" value="ECO:0007669"/>
    <property type="project" value="UniProtKB-KW"/>
</dbReference>
<sequence length="203" mass="22997">MSTIHKVVKSAIQATKSYHNAASVAVHNAASKTGFVELKFAHDDVKLPLVWLRDHCRSAALYNSQTNQRKSNATNLFDKARIASSDSVTFNPEKQVLTILWNDGHKRQFRIQELVSWAVQPAEYPPIELWNSTSLRKVPRTSLKNFDFAKFCLDFVKYGVVTVDDVDPTPEATETLCRAIAPIHDTFFGDFWVFGTDEETSQF</sequence>
<evidence type="ECO:0000313" key="5">
    <source>
        <dbReference type="Proteomes" id="UP000492821"/>
    </source>
</evidence>
<dbReference type="InterPro" id="IPR042098">
    <property type="entry name" value="TauD-like_sf"/>
</dbReference>
<dbReference type="InterPro" id="IPR038492">
    <property type="entry name" value="GBBH-like_N_sf"/>
</dbReference>
<dbReference type="SUPFAM" id="SSF51197">
    <property type="entry name" value="Clavaminate synthase-like"/>
    <property type="match status" value="1"/>
</dbReference>
<keyword evidence="2" id="KW-0560">Oxidoreductase</keyword>
<evidence type="ECO:0000259" key="4">
    <source>
        <dbReference type="Pfam" id="PF06155"/>
    </source>
</evidence>
<dbReference type="AlphaFoldDB" id="A0A7E4VS03"/>
<proteinExistence type="predicted"/>
<evidence type="ECO:0000256" key="1">
    <source>
        <dbReference type="ARBA" id="ARBA00022723"/>
    </source>
</evidence>
<dbReference type="Pfam" id="PF06155">
    <property type="entry name" value="GBBH-like_N"/>
    <property type="match status" value="1"/>
</dbReference>
<protein>
    <submittedName>
        <fullName evidence="6">GBBH-like_N domain-containing protein</fullName>
    </submittedName>
</protein>
<keyword evidence="1" id="KW-0479">Metal-binding</keyword>
<dbReference type="Proteomes" id="UP000492821">
    <property type="component" value="Unassembled WGS sequence"/>
</dbReference>
<dbReference type="GO" id="GO:0046872">
    <property type="term" value="F:metal ion binding"/>
    <property type="evidence" value="ECO:0007669"/>
    <property type="project" value="UniProtKB-KW"/>
</dbReference>
<evidence type="ECO:0000313" key="6">
    <source>
        <dbReference type="WBParaSite" id="Pan_g23883.t1"/>
    </source>
</evidence>
<keyword evidence="3" id="KW-0408">Iron</keyword>
<name>A0A7E4VS03_PANRE</name>
<keyword evidence="5" id="KW-1185">Reference proteome</keyword>
<reference evidence="5" key="1">
    <citation type="journal article" date="2013" name="Genetics">
        <title>The draft genome and transcriptome of Panagrellus redivivus are shaped by the harsh demands of a free-living lifestyle.</title>
        <authorList>
            <person name="Srinivasan J."/>
            <person name="Dillman A.R."/>
            <person name="Macchietto M.G."/>
            <person name="Heikkinen L."/>
            <person name="Lakso M."/>
            <person name="Fracchia K.M."/>
            <person name="Antoshechkin I."/>
            <person name="Mortazavi A."/>
            <person name="Wong G."/>
            <person name="Sternberg P.W."/>
        </authorList>
    </citation>
    <scope>NUCLEOTIDE SEQUENCE [LARGE SCALE GENOMIC DNA]</scope>
    <source>
        <strain evidence="5">MT8872</strain>
    </source>
</reference>
<evidence type="ECO:0000256" key="3">
    <source>
        <dbReference type="ARBA" id="ARBA00023004"/>
    </source>
</evidence>